<name>A0ABU2WGC5_9GAMM</name>
<evidence type="ECO:0000313" key="2">
    <source>
        <dbReference type="EMBL" id="MDT0496926.1"/>
    </source>
</evidence>
<keyword evidence="3" id="KW-1185">Reference proteome</keyword>
<protein>
    <recommendedName>
        <fullName evidence="4">Amino acid transport protein</fullName>
    </recommendedName>
</protein>
<feature type="transmembrane region" description="Helical" evidence="1">
    <location>
        <begin position="44"/>
        <end position="66"/>
    </location>
</feature>
<feature type="transmembrane region" description="Helical" evidence="1">
    <location>
        <begin position="5"/>
        <end position="24"/>
    </location>
</feature>
<proteinExistence type="predicted"/>
<evidence type="ECO:0000313" key="3">
    <source>
        <dbReference type="Proteomes" id="UP001254608"/>
    </source>
</evidence>
<keyword evidence="1" id="KW-0812">Transmembrane</keyword>
<dbReference type="RefSeq" id="WP_311364320.1">
    <property type="nucleotide sequence ID" value="NZ_JAVRIC010000006.1"/>
</dbReference>
<gene>
    <name evidence="2" type="ORF">RM530_06045</name>
</gene>
<comment type="caution">
    <text evidence="2">The sequence shown here is derived from an EMBL/GenBank/DDBJ whole genome shotgun (WGS) entry which is preliminary data.</text>
</comment>
<evidence type="ECO:0008006" key="4">
    <source>
        <dbReference type="Google" id="ProtNLM"/>
    </source>
</evidence>
<organism evidence="2 3">
    <name type="scientific">Banduia mediterranea</name>
    <dbReference type="NCBI Taxonomy" id="3075609"/>
    <lineage>
        <taxon>Bacteria</taxon>
        <taxon>Pseudomonadati</taxon>
        <taxon>Pseudomonadota</taxon>
        <taxon>Gammaproteobacteria</taxon>
        <taxon>Nevskiales</taxon>
        <taxon>Algiphilaceae</taxon>
        <taxon>Banduia</taxon>
    </lineage>
</organism>
<dbReference type="EMBL" id="JAVRIC010000006">
    <property type="protein sequence ID" value="MDT0496926.1"/>
    <property type="molecule type" value="Genomic_DNA"/>
</dbReference>
<accession>A0ABU2WGC5</accession>
<keyword evidence="1" id="KW-1133">Transmembrane helix</keyword>
<sequence length="68" mass="7221">MPSPAYLFASIVFSSIGLAAFLYGKKQAMAPPLVVGVALMLAPYFLPGTVWLCGVSLALLGALYWLRS</sequence>
<dbReference type="Proteomes" id="UP001254608">
    <property type="component" value="Unassembled WGS sequence"/>
</dbReference>
<keyword evidence="1" id="KW-0472">Membrane</keyword>
<evidence type="ECO:0000256" key="1">
    <source>
        <dbReference type="SAM" id="Phobius"/>
    </source>
</evidence>
<reference evidence="2 3" key="1">
    <citation type="submission" date="2023-09" db="EMBL/GenBank/DDBJ databases">
        <authorList>
            <person name="Rey-Velasco X."/>
        </authorList>
    </citation>
    <scope>NUCLEOTIDE SEQUENCE [LARGE SCALE GENOMIC DNA]</scope>
    <source>
        <strain evidence="2 3">W345</strain>
    </source>
</reference>